<evidence type="ECO:0000256" key="6">
    <source>
        <dbReference type="ARBA" id="ARBA00022803"/>
    </source>
</evidence>
<dbReference type="PANTHER" id="PTHR10130:SF0">
    <property type="entry name" value="GH08708P"/>
    <property type="match status" value="1"/>
</dbReference>
<dbReference type="GO" id="GO:0005778">
    <property type="term" value="C:peroxisomal membrane"/>
    <property type="evidence" value="ECO:0007669"/>
    <property type="project" value="TreeGrafter"/>
</dbReference>
<evidence type="ECO:0000256" key="2">
    <source>
        <dbReference type="ARBA" id="ARBA00004496"/>
    </source>
</evidence>
<feature type="repeat" description="TPR" evidence="8">
    <location>
        <begin position="436"/>
        <end position="469"/>
    </location>
</feature>
<keyword evidence="4" id="KW-0963">Cytoplasm</keyword>
<name>A0A7S0PUY1_MICPS</name>
<feature type="region of interest" description="Disordered" evidence="9">
    <location>
        <begin position="1"/>
        <end position="32"/>
    </location>
</feature>
<dbReference type="AlphaFoldDB" id="A0A7S0PUY1"/>
<comment type="similarity">
    <text evidence="3">Belongs to the peroxisomal targeting signal receptor family.</text>
</comment>
<dbReference type="SMART" id="SM00028">
    <property type="entry name" value="TPR"/>
    <property type="match status" value="4"/>
</dbReference>
<comment type="subcellular location">
    <subcellularLocation>
        <location evidence="2">Cytoplasm</location>
    </subcellularLocation>
    <subcellularLocation>
        <location evidence="1">Peroxisome</location>
    </subcellularLocation>
</comment>
<dbReference type="InterPro" id="IPR019734">
    <property type="entry name" value="TPR_rpt"/>
</dbReference>
<dbReference type="Pfam" id="PF13181">
    <property type="entry name" value="TPR_8"/>
    <property type="match status" value="1"/>
</dbReference>
<evidence type="ECO:0000256" key="5">
    <source>
        <dbReference type="ARBA" id="ARBA00022737"/>
    </source>
</evidence>
<dbReference type="EMBL" id="HBEV01015173">
    <property type="protein sequence ID" value="CAD8594395.1"/>
    <property type="molecule type" value="Transcribed_RNA"/>
</dbReference>
<dbReference type="Gene3D" id="1.25.40.10">
    <property type="entry name" value="Tetratricopeptide repeat domain"/>
    <property type="match status" value="1"/>
</dbReference>
<gene>
    <name evidence="10" type="ORF">MSP1404_LOCUS11799</name>
</gene>
<dbReference type="InterPro" id="IPR024111">
    <property type="entry name" value="PEX5/PEX5L"/>
</dbReference>
<keyword evidence="6 8" id="KW-0802">TPR repeat</keyword>
<dbReference type="GO" id="GO:0005829">
    <property type="term" value="C:cytosol"/>
    <property type="evidence" value="ECO:0007669"/>
    <property type="project" value="TreeGrafter"/>
</dbReference>
<keyword evidence="5" id="KW-0677">Repeat</keyword>
<dbReference type="PANTHER" id="PTHR10130">
    <property type="entry name" value="PEROXISOMAL TARGETING SIGNAL 1 RECEPTOR PEX5"/>
    <property type="match status" value="1"/>
</dbReference>
<evidence type="ECO:0000256" key="8">
    <source>
        <dbReference type="PROSITE-ProRule" id="PRU00339"/>
    </source>
</evidence>
<sequence>MSLSGRDRDAGANAVQWTEEYSGRRASPRVDEVGGEIGHVDGHVDATADTWAEEFNAAMPGGEWAREFRREQDAVVQGSVQESRVPTVAQAETAAHAGRIAETMSSDPSPKFQNSQFLNFMSRMSRGETVVEGNDVVEVTPVTPGGGAAGERWGEEFARARARGGGDWAAEFAAAGGPAADWARQFQQNQSAAVARGRDPAQGWADEFADVPEEWAAEFEEMKRGNPDWAMENVWDQIESEGAALRSAERSHYQFTDPNPYLGRKDALEVGRDLFRRGVLSEAALALEAAVRADPKLVEGWRLLGTVHAENDDDRKAIAAMTKANEADPNNLEVLLSLGVSHTNELDQDEAVGHMRAWLRNQPRFRALEAEHAAALGPGGVDTPASVLELFKRAASAAPRDADVHAVLGVLAHLCRDYDAAVDAFNRALDIAPNDYSMWNKLGATQANSARSADAMAAYQRALDLKPNYVRAWCNMGIAFANQGKYADSVAYYVRALSLNPQAESAWGYLRISLGCCGRIELMEAVDRKDLELLQREFPL</sequence>
<organism evidence="10">
    <name type="scientific">Micromonas pusilla</name>
    <name type="common">Picoplanktonic green alga</name>
    <name type="synonym">Chromulina pusilla</name>
    <dbReference type="NCBI Taxonomy" id="38833"/>
    <lineage>
        <taxon>Eukaryota</taxon>
        <taxon>Viridiplantae</taxon>
        <taxon>Chlorophyta</taxon>
        <taxon>Mamiellophyceae</taxon>
        <taxon>Mamiellales</taxon>
        <taxon>Mamiellaceae</taxon>
        <taxon>Micromonas</taxon>
    </lineage>
</organism>
<dbReference type="SUPFAM" id="SSF48452">
    <property type="entry name" value="TPR-like"/>
    <property type="match status" value="1"/>
</dbReference>
<dbReference type="Pfam" id="PF00515">
    <property type="entry name" value="TPR_1"/>
    <property type="match status" value="1"/>
</dbReference>
<protein>
    <recommendedName>
        <fullName evidence="11">Peroxin-5</fullName>
    </recommendedName>
</protein>
<dbReference type="PROSITE" id="PS50293">
    <property type="entry name" value="TPR_REGION"/>
    <property type="match status" value="1"/>
</dbReference>
<evidence type="ECO:0008006" key="11">
    <source>
        <dbReference type="Google" id="ProtNLM"/>
    </source>
</evidence>
<keyword evidence="7" id="KW-0576">Peroxisome</keyword>
<evidence type="ECO:0000256" key="7">
    <source>
        <dbReference type="ARBA" id="ARBA00023140"/>
    </source>
</evidence>
<accession>A0A7S0PUY1</accession>
<reference evidence="10" key="1">
    <citation type="submission" date="2021-01" db="EMBL/GenBank/DDBJ databases">
        <authorList>
            <person name="Corre E."/>
            <person name="Pelletier E."/>
            <person name="Niang G."/>
            <person name="Scheremetjew M."/>
            <person name="Finn R."/>
            <person name="Kale V."/>
            <person name="Holt S."/>
            <person name="Cochrane G."/>
            <person name="Meng A."/>
            <person name="Brown T."/>
            <person name="Cohen L."/>
        </authorList>
    </citation>
    <scope>NUCLEOTIDE SEQUENCE</scope>
    <source>
        <strain evidence="10">CCMP494</strain>
    </source>
</reference>
<evidence type="ECO:0000256" key="9">
    <source>
        <dbReference type="SAM" id="MobiDB-lite"/>
    </source>
</evidence>
<feature type="repeat" description="TPR" evidence="8">
    <location>
        <begin position="298"/>
        <end position="331"/>
    </location>
</feature>
<evidence type="ECO:0000313" key="10">
    <source>
        <dbReference type="EMBL" id="CAD8594395.1"/>
    </source>
</evidence>
<dbReference type="InterPro" id="IPR011990">
    <property type="entry name" value="TPR-like_helical_dom_sf"/>
</dbReference>
<dbReference type="GO" id="GO:0016560">
    <property type="term" value="P:protein import into peroxisome matrix, docking"/>
    <property type="evidence" value="ECO:0007669"/>
    <property type="project" value="TreeGrafter"/>
</dbReference>
<evidence type="ECO:0000256" key="4">
    <source>
        <dbReference type="ARBA" id="ARBA00022490"/>
    </source>
</evidence>
<dbReference type="Pfam" id="PF13432">
    <property type="entry name" value="TPR_16"/>
    <property type="match status" value="2"/>
</dbReference>
<proteinExistence type="inferred from homology"/>
<evidence type="ECO:0000256" key="1">
    <source>
        <dbReference type="ARBA" id="ARBA00004275"/>
    </source>
</evidence>
<feature type="repeat" description="TPR" evidence="8">
    <location>
        <begin position="402"/>
        <end position="435"/>
    </location>
</feature>
<dbReference type="PROSITE" id="PS50005">
    <property type="entry name" value="TPR"/>
    <property type="match status" value="4"/>
</dbReference>
<dbReference type="GO" id="GO:0005052">
    <property type="term" value="F:peroxisome matrix targeting signal-1 binding"/>
    <property type="evidence" value="ECO:0007669"/>
    <property type="project" value="TreeGrafter"/>
</dbReference>
<feature type="repeat" description="TPR" evidence="8">
    <location>
        <begin position="470"/>
        <end position="503"/>
    </location>
</feature>
<feature type="compositionally biased region" description="Basic and acidic residues" evidence="9">
    <location>
        <begin position="1"/>
        <end position="10"/>
    </location>
</feature>
<evidence type="ECO:0000256" key="3">
    <source>
        <dbReference type="ARBA" id="ARBA00005348"/>
    </source>
</evidence>